<dbReference type="InterPro" id="IPR011990">
    <property type="entry name" value="TPR-like_helical_dom_sf"/>
</dbReference>
<protein>
    <recommendedName>
        <fullName evidence="3">TolB-like protein</fullName>
    </recommendedName>
</protein>
<dbReference type="InterPro" id="IPR016032">
    <property type="entry name" value="Sig_transdc_resp-reg_C-effctor"/>
</dbReference>
<evidence type="ECO:0000313" key="1">
    <source>
        <dbReference type="EMBL" id="MDF0601758.1"/>
    </source>
</evidence>
<organism evidence="1 2">
    <name type="scientific">Psychromarinibacter sediminicola</name>
    <dbReference type="NCBI Taxonomy" id="3033385"/>
    <lineage>
        <taxon>Bacteria</taxon>
        <taxon>Pseudomonadati</taxon>
        <taxon>Pseudomonadota</taxon>
        <taxon>Alphaproteobacteria</taxon>
        <taxon>Rhodobacterales</taxon>
        <taxon>Paracoccaceae</taxon>
        <taxon>Psychromarinibacter</taxon>
    </lineage>
</organism>
<evidence type="ECO:0008006" key="3">
    <source>
        <dbReference type="Google" id="ProtNLM"/>
    </source>
</evidence>
<dbReference type="SUPFAM" id="SSF48452">
    <property type="entry name" value="TPR-like"/>
    <property type="match status" value="1"/>
</dbReference>
<dbReference type="AlphaFoldDB" id="A0AAE3NPF6"/>
<reference evidence="1" key="1">
    <citation type="submission" date="2023-03" db="EMBL/GenBank/DDBJ databases">
        <title>Multiphase analysis and comparison of six strains from genera Psychromarinibacter, Lutimaribacter, and Maritimibacter, including a novel species: Psychromarinibacter sediminicola sp. nov.</title>
        <authorList>
            <person name="Wang Y.-H."/>
            <person name="Ye M.-Q."/>
            <person name="Du Z.-J."/>
        </authorList>
    </citation>
    <scope>NUCLEOTIDE SEQUENCE</scope>
    <source>
        <strain evidence="1">C21-152</strain>
    </source>
</reference>
<dbReference type="Proteomes" id="UP001220964">
    <property type="component" value="Unassembled WGS sequence"/>
</dbReference>
<dbReference type="SMART" id="SM00028">
    <property type="entry name" value="TPR"/>
    <property type="match status" value="3"/>
</dbReference>
<comment type="caution">
    <text evidence="1">The sequence shown here is derived from an EMBL/GenBank/DDBJ whole genome shotgun (WGS) entry which is preliminary data.</text>
</comment>
<proteinExistence type="predicted"/>
<dbReference type="GO" id="GO:0006355">
    <property type="term" value="P:regulation of DNA-templated transcription"/>
    <property type="evidence" value="ECO:0007669"/>
    <property type="project" value="InterPro"/>
</dbReference>
<keyword evidence="2" id="KW-1185">Reference proteome</keyword>
<accession>A0AAE3NPF6</accession>
<dbReference type="Gene3D" id="1.10.10.10">
    <property type="entry name" value="Winged helix-like DNA-binding domain superfamily/Winged helix DNA-binding domain"/>
    <property type="match status" value="1"/>
</dbReference>
<dbReference type="SUPFAM" id="SSF46894">
    <property type="entry name" value="C-terminal effector domain of the bipartite response regulators"/>
    <property type="match status" value="1"/>
</dbReference>
<dbReference type="RefSeq" id="WP_275567899.1">
    <property type="nucleotide sequence ID" value="NZ_JARGYC010000034.1"/>
</dbReference>
<dbReference type="InterPro" id="IPR019734">
    <property type="entry name" value="TPR_rpt"/>
</dbReference>
<dbReference type="Gene3D" id="1.25.40.10">
    <property type="entry name" value="Tetratricopeptide repeat domain"/>
    <property type="match status" value="1"/>
</dbReference>
<dbReference type="EMBL" id="JARGYC010000034">
    <property type="protein sequence ID" value="MDF0601758.1"/>
    <property type="molecule type" value="Genomic_DNA"/>
</dbReference>
<evidence type="ECO:0000313" key="2">
    <source>
        <dbReference type="Proteomes" id="UP001220964"/>
    </source>
</evidence>
<gene>
    <name evidence="1" type="ORF">P1J78_13515</name>
</gene>
<name>A0AAE3NPF6_9RHOB</name>
<dbReference type="InterPro" id="IPR036388">
    <property type="entry name" value="WH-like_DNA-bd_sf"/>
</dbReference>
<dbReference type="GO" id="GO:0003677">
    <property type="term" value="F:DNA binding"/>
    <property type="evidence" value="ECO:0007669"/>
    <property type="project" value="InterPro"/>
</dbReference>
<sequence>MPDTRPHPRLTLHLSGAFRATDATGSDVTGLSRRGQALLAVLSQHPDMRAERGHLADLLWSDRGEEQARASLRQELTTLRKALPDGVLETDRHCVRLDPTCVEAVIVPGATFLEGFDLASEGFEDWLRDTRAALTDTPQAPAPPSDVLFSRPAVLLFAFETLSEDDRDRMIAAGLADDLRTTLSYWRWFPVIGPEAIGWKTAKEADLRATAAEVDAAYAVTGTIRCLGNRVKITVGLTEAETGRSRWSGQFAGTLDDIFAFQEDVSRAIVAQLEPQISRVEAVRIARTRPSSVGPWQLLAQADEVDRRGGEGYGTPESNWEQVRLMERALELAPDFAPAHARIGCIQFRAGLLGWVEDRTAAFDTSLEHTSRALAIDPDNWEAHAYSGLVGIFGRQEYSSGRFHSQEAVRLNPSAALARHALGCALEWLGEPETALEHLHLIFRLNPNHKGRAAALGDITTCEMFIGHRDAALDAAERLLAIAPGYARGLQRCVVTFGYFDVTERAAHALDMLRREQPDFGEAYVRETYPYARPEHLEMILEGFRKAGAFGP</sequence>